<dbReference type="EMBL" id="GBXM01034214">
    <property type="protein sequence ID" value="JAH74363.1"/>
    <property type="molecule type" value="Transcribed_RNA"/>
</dbReference>
<accession>A0A0E9VAZ6</accession>
<proteinExistence type="predicted"/>
<protein>
    <submittedName>
        <fullName evidence="1">Uncharacterized protein</fullName>
    </submittedName>
</protein>
<reference evidence="1" key="2">
    <citation type="journal article" date="2015" name="Fish Shellfish Immunol.">
        <title>Early steps in the European eel (Anguilla anguilla)-Vibrio vulnificus interaction in the gills: Role of the RtxA13 toxin.</title>
        <authorList>
            <person name="Callol A."/>
            <person name="Pajuelo D."/>
            <person name="Ebbesson L."/>
            <person name="Teles M."/>
            <person name="MacKenzie S."/>
            <person name="Amaro C."/>
        </authorList>
    </citation>
    <scope>NUCLEOTIDE SEQUENCE</scope>
</reference>
<organism evidence="1">
    <name type="scientific">Anguilla anguilla</name>
    <name type="common">European freshwater eel</name>
    <name type="synonym">Muraena anguilla</name>
    <dbReference type="NCBI Taxonomy" id="7936"/>
    <lineage>
        <taxon>Eukaryota</taxon>
        <taxon>Metazoa</taxon>
        <taxon>Chordata</taxon>
        <taxon>Craniata</taxon>
        <taxon>Vertebrata</taxon>
        <taxon>Euteleostomi</taxon>
        <taxon>Actinopterygii</taxon>
        <taxon>Neopterygii</taxon>
        <taxon>Teleostei</taxon>
        <taxon>Anguilliformes</taxon>
        <taxon>Anguillidae</taxon>
        <taxon>Anguilla</taxon>
    </lineage>
</organism>
<dbReference type="AlphaFoldDB" id="A0A0E9VAZ6"/>
<sequence length="23" mass="2733">MKGLSMIIWPFMDIFLCRMTEGL</sequence>
<reference evidence="1" key="1">
    <citation type="submission" date="2014-11" db="EMBL/GenBank/DDBJ databases">
        <authorList>
            <person name="Amaro Gonzalez C."/>
        </authorList>
    </citation>
    <scope>NUCLEOTIDE SEQUENCE</scope>
</reference>
<evidence type="ECO:0000313" key="1">
    <source>
        <dbReference type="EMBL" id="JAH74363.1"/>
    </source>
</evidence>
<name>A0A0E9VAZ6_ANGAN</name>